<organism evidence="2 3">
    <name type="scientific">Colocasia esculenta</name>
    <name type="common">Wild taro</name>
    <name type="synonym">Arum esculentum</name>
    <dbReference type="NCBI Taxonomy" id="4460"/>
    <lineage>
        <taxon>Eukaryota</taxon>
        <taxon>Viridiplantae</taxon>
        <taxon>Streptophyta</taxon>
        <taxon>Embryophyta</taxon>
        <taxon>Tracheophyta</taxon>
        <taxon>Spermatophyta</taxon>
        <taxon>Magnoliopsida</taxon>
        <taxon>Liliopsida</taxon>
        <taxon>Araceae</taxon>
        <taxon>Aroideae</taxon>
        <taxon>Colocasieae</taxon>
        <taxon>Colocasia</taxon>
    </lineage>
</organism>
<dbReference type="Proteomes" id="UP000652761">
    <property type="component" value="Unassembled WGS sequence"/>
</dbReference>
<evidence type="ECO:0000313" key="3">
    <source>
        <dbReference type="Proteomes" id="UP000652761"/>
    </source>
</evidence>
<feature type="signal peptide" evidence="1">
    <location>
        <begin position="1"/>
        <end position="16"/>
    </location>
</feature>
<accession>A0A843UXG2</accession>
<keyword evidence="1" id="KW-0732">Signal</keyword>
<name>A0A843UXG2_COLES</name>
<gene>
    <name evidence="2" type="ORF">Taro_019670</name>
</gene>
<protein>
    <submittedName>
        <fullName evidence="2">Uncharacterized protein</fullName>
    </submittedName>
</protein>
<dbReference type="EMBL" id="NMUH01000955">
    <property type="protein sequence ID" value="MQL87137.1"/>
    <property type="molecule type" value="Genomic_DNA"/>
</dbReference>
<keyword evidence="3" id="KW-1185">Reference proteome</keyword>
<feature type="chain" id="PRO_5032553976" evidence="1">
    <location>
        <begin position="17"/>
        <end position="122"/>
    </location>
</feature>
<evidence type="ECO:0000256" key="1">
    <source>
        <dbReference type="SAM" id="SignalP"/>
    </source>
</evidence>
<proteinExistence type="predicted"/>
<reference evidence="2" key="1">
    <citation type="submission" date="2017-07" db="EMBL/GenBank/DDBJ databases">
        <title>Taro Niue Genome Assembly and Annotation.</title>
        <authorList>
            <person name="Atibalentja N."/>
            <person name="Keating K."/>
            <person name="Fields C.J."/>
        </authorList>
    </citation>
    <scope>NUCLEOTIDE SEQUENCE</scope>
    <source>
        <strain evidence="2">Niue_2</strain>
        <tissue evidence="2">Leaf</tissue>
    </source>
</reference>
<sequence length="122" mass="13034">MGLVAVSLAVNLGLLGLRNCPRFQPIKHPLLCHATHGAVPNGQMGHLGTPLTQFGAGDANLMNLTAGFVDVYCDGSLNSIRVDTNLCDLQNIGLPEDNSLSSFSLSLAMFSCPLLPYYFQQL</sequence>
<comment type="caution">
    <text evidence="2">The sequence shown here is derived from an EMBL/GenBank/DDBJ whole genome shotgun (WGS) entry which is preliminary data.</text>
</comment>
<evidence type="ECO:0000313" key="2">
    <source>
        <dbReference type="EMBL" id="MQL87137.1"/>
    </source>
</evidence>
<dbReference type="AlphaFoldDB" id="A0A843UXG2"/>